<dbReference type="Pfam" id="PF10970">
    <property type="entry name" value="GerPE"/>
    <property type="match status" value="1"/>
</dbReference>
<sequence length="132" mass="14901">MKRVSRVHSVLVETISFSSLLQIGDSMVIDGCSRAIAVQREKELFFGSEGNFSAYPVFRHRIRFPEISPVPLLTRQERGSINVNRVHVTGLAASSILHIGSNEQTRLESRIKHIRQLESEDKKNGNGEIFIK</sequence>
<evidence type="ECO:0000313" key="3">
    <source>
        <dbReference type="Proteomes" id="UP000075683"/>
    </source>
</evidence>
<dbReference type="EMBL" id="LQYT01000117">
    <property type="protein sequence ID" value="KYD10594.1"/>
    <property type="molecule type" value="Genomic_DNA"/>
</dbReference>
<protein>
    <submittedName>
        <fullName evidence="2">Spore germination protein GerPE</fullName>
    </submittedName>
</protein>
<dbReference type="EMBL" id="QEWE01000018">
    <property type="protein sequence ID" value="REJ28068.1"/>
    <property type="molecule type" value="Genomic_DNA"/>
</dbReference>
<dbReference type="RefSeq" id="WP_020155398.1">
    <property type="nucleotide sequence ID" value="NZ_LQYT01000117.1"/>
</dbReference>
<evidence type="ECO:0000313" key="4">
    <source>
        <dbReference type="Proteomes" id="UP000257014"/>
    </source>
</evidence>
<proteinExistence type="predicted"/>
<dbReference type="InterPro" id="IPR024496">
    <property type="entry name" value="Spore_germ_GerPE"/>
</dbReference>
<comment type="caution">
    <text evidence="1">The sequence shown here is derived from an EMBL/GenBank/DDBJ whole genome shotgun (WGS) entry which is preliminary data.</text>
</comment>
<dbReference type="Proteomes" id="UP000257014">
    <property type="component" value="Unassembled WGS sequence"/>
</dbReference>
<dbReference type="Proteomes" id="UP000075683">
    <property type="component" value="Unassembled WGS sequence"/>
</dbReference>
<dbReference type="OrthoDB" id="2599887at2"/>
<reference evidence="1 3" key="1">
    <citation type="submission" date="2016-01" db="EMBL/GenBank/DDBJ databases">
        <title>Draft Genome Sequences of Seven Thermophilic Sporeformers Isolated from Foods.</title>
        <authorList>
            <person name="Berendsen E.M."/>
            <person name="Wells-Bennik M.H."/>
            <person name="Krawcyk A.O."/>
            <person name="De Jong A."/>
            <person name="Holsappel S."/>
            <person name="Eijlander R.T."/>
            <person name="Kuipers O.P."/>
        </authorList>
    </citation>
    <scope>NUCLEOTIDE SEQUENCE [LARGE SCALE GENOMIC DNA]</scope>
    <source>
        <strain evidence="1 3">B4135</strain>
    </source>
</reference>
<organism evidence="1 3">
    <name type="scientific">Caldibacillus debilis</name>
    <dbReference type="NCBI Taxonomy" id="301148"/>
    <lineage>
        <taxon>Bacteria</taxon>
        <taxon>Bacillati</taxon>
        <taxon>Bacillota</taxon>
        <taxon>Bacilli</taxon>
        <taxon>Bacillales</taxon>
        <taxon>Bacillaceae</taxon>
        <taxon>Caldibacillus</taxon>
    </lineage>
</organism>
<dbReference type="STRING" id="301148.B4135_3395"/>
<accession>A0A150LE99</accession>
<evidence type="ECO:0000313" key="2">
    <source>
        <dbReference type="EMBL" id="REJ28068.1"/>
    </source>
</evidence>
<dbReference type="AlphaFoldDB" id="A0A150LE99"/>
<dbReference type="PATRIC" id="fig|301148.3.peg.1375"/>
<name>A0A150LE99_9BACI</name>
<evidence type="ECO:0000313" key="1">
    <source>
        <dbReference type="EMBL" id="KYD10594.1"/>
    </source>
</evidence>
<reference evidence="2 4" key="2">
    <citation type="submission" date="2018-03" db="EMBL/GenBank/DDBJ databases">
        <authorList>
            <person name="Keele B.F."/>
        </authorList>
    </citation>
    <scope>NUCLEOTIDE SEQUENCE [LARGE SCALE GENOMIC DNA]</scope>
    <source>
        <strain evidence="2">ZCTH4_d</strain>
    </source>
</reference>
<gene>
    <name evidence="1" type="ORF">B4135_3395</name>
    <name evidence="2" type="ORF">C6P37_09485</name>
</gene>